<feature type="transmembrane region" description="Helical" evidence="1">
    <location>
        <begin position="7"/>
        <end position="33"/>
    </location>
</feature>
<dbReference type="InterPro" id="IPR046001">
    <property type="entry name" value="DUF5957"/>
</dbReference>
<comment type="caution">
    <text evidence="2">The sequence shown here is derived from an EMBL/GenBank/DDBJ whole genome shotgun (WGS) entry which is preliminary data.</text>
</comment>
<dbReference type="Pfam" id="PF19382">
    <property type="entry name" value="DUF5957"/>
    <property type="match status" value="1"/>
</dbReference>
<dbReference type="EMBL" id="BAAADJ010000061">
    <property type="protein sequence ID" value="GAA0342246.1"/>
    <property type="molecule type" value="Genomic_DNA"/>
</dbReference>
<dbReference type="Proteomes" id="UP001500782">
    <property type="component" value="Unassembled WGS sequence"/>
</dbReference>
<keyword evidence="3" id="KW-1185">Reference proteome</keyword>
<organism evidence="2 3">
    <name type="scientific">Bacillus carboniphilus</name>
    <dbReference type="NCBI Taxonomy" id="86663"/>
    <lineage>
        <taxon>Bacteria</taxon>
        <taxon>Bacillati</taxon>
        <taxon>Bacillota</taxon>
        <taxon>Bacilli</taxon>
        <taxon>Bacillales</taxon>
        <taxon>Bacillaceae</taxon>
        <taxon>Bacillus</taxon>
    </lineage>
</organism>
<name>A0ABN0WMZ1_9BACI</name>
<evidence type="ECO:0000313" key="3">
    <source>
        <dbReference type="Proteomes" id="UP001500782"/>
    </source>
</evidence>
<evidence type="ECO:0000313" key="2">
    <source>
        <dbReference type="EMBL" id="GAA0342246.1"/>
    </source>
</evidence>
<dbReference type="RefSeq" id="WP_343802140.1">
    <property type="nucleotide sequence ID" value="NZ_BAAADJ010000061.1"/>
</dbReference>
<keyword evidence="1" id="KW-0472">Membrane</keyword>
<protein>
    <submittedName>
        <fullName evidence="2">Uncharacterized protein</fullName>
    </submittedName>
</protein>
<feature type="transmembrane region" description="Helical" evidence="1">
    <location>
        <begin position="39"/>
        <end position="58"/>
    </location>
</feature>
<evidence type="ECO:0000256" key="1">
    <source>
        <dbReference type="SAM" id="Phobius"/>
    </source>
</evidence>
<accession>A0ABN0WMZ1</accession>
<keyword evidence="1" id="KW-1133">Transmembrane helix</keyword>
<proteinExistence type="predicted"/>
<reference evidence="2 3" key="1">
    <citation type="journal article" date="2019" name="Int. J. Syst. Evol. Microbiol.">
        <title>The Global Catalogue of Microorganisms (GCM) 10K type strain sequencing project: providing services to taxonomists for standard genome sequencing and annotation.</title>
        <authorList>
            <consortium name="The Broad Institute Genomics Platform"/>
            <consortium name="The Broad Institute Genome Sequencing Center for Infectious Disease"/>
            <person name="Wu L."/>
            <person name="Ma J."/>
        </authorList>
    </citation>
    <scope>NUCLEOTIDE SEQUENCE [LARGE SCALE GENOMIC DNA]</scope>
    <source>
        <strain evidence="2 3">JCM 9731</strain>
    </source>
</reference>
<gene>
    <name evidence="2" type="ORF">GCM10008967_35780</name>
</gene>
<sequence length="74" mass="7835">MRSWTIVGVALICGLFAGLILSEIIGIIGYVIFGQEIGIKYLPFILAIAGVGFVLVLGTEGTGTLSHKQKNSQQ</sequence>
<keyword evidence="1" id="KW-0812">Transmembrane</keyword>